<dbReference type="AlphaFoldDB" id="A0AAD9KMX4"/>
<dbReference type="EMBL" id="JAODUO010000797">
    <property type="protein sequence ID" value="KAK2174513.1"/>
    <property type="molecule type" value="Genomic_DNA"/>
</dbReference>
<dbReference type="Proteomes" id="UP001209878">
    <property type="component" value="Unassembled WGS sequence"/>
</dbReference>
<name>A0AAD9KMX4_RIDPI</name>
<sequence>MEPQVSRAESVGRVHLPDVRTEPMDGLRAKLLRKIVREDEKLTSKSKVDLAPLPRCHSALKSHLQRVNHRVALYKRADKSIL</sequence>
<organism evidence="1 2">
    <name type="scientific">Ridgeia piscesae</name>
    <name type="common">Tubeworm</name>
    <dbReference type="NCBI Taxonomy" id="27915"/>
    <lineage>
        <taxon>Eukaryota</taxon>
        <taxon>Metazoa</taxon>
        <taxon>Spiralia</taxon>
        <taxon>Lophotrochozoa</taxon>
        <taxon>Annelida</taxon>
        <taxon>Polychaeta</taxon>
        <taxon>Sedentaria</taxon>
        <taxon>Canalipalpata</taxon>
        <taxon>Sabellida</taxon>
        <taxon>Siboglinidae</taxon>
        <taxon>Ridgeia</taxon>
    </lineage>
</organism>
<comment type="caution">
    <text evidence="1">The sequence shown here is derived from an EMBL/GenBank/DDBJ whole genome shotgun (WGS) entry which is preliminary data.</text>
</comment>
<proteinExistence type="predicted"/>
<protein>
    <submittedName>
        <fullName evidence="1">Uncharacterized protein</fullName>
    </submittedName>
</protein>
<keyword evidence="2" id="KW-1185">Reference proteome</keyword>
<accession>A0AAD9KMX4</accession>
<gene>
    <name evidence="1" type="ORF">NP493_798g02020</name>
</gene>
<evidence type="ECO:0000313" key="2">
    <source>
        <dbReference type="Proteomes" id="UP001209878"/>
    </source>
</evidence>
<reference evidence="1" key="1">
    <citation type="journal article" date="2023" name="Mol. Biol. Evol.">
        <title>Third-Generation Sequencing Reveals the Adaptive Role of the Epigenome in Three Deep-Sea Polychaetes.</title>
        <authorList>
            <person name="Perez M."/>
            <person name="Aroh O."/>
            <person name="Sun Y."/>
            <person name="Lan Y."/>
            <person name="Juniper S.K."/>
            <person name="Young C.R."/>
            <person name="Angers B."/>
            <person name="Qian P.Y."/>
        </authorList>
    </citation>
    <scope>NUCLEOTIDE SEQUENCE</scope>
    <source>
        <strain evidence="1">R07B-5</strain>
    </source>
</reference>
<evidence type="ECO:0000313" key="1">
    <source>
        <dbReference type="EMBL" id="KAK2174513.1"/>
    </source>
</evidence>